<evidence type="ECO:0000313" key="2">
    <source>
        <dbReference type="EMBL" id="SDC25202.1"/>
    </source>
</evidence>
<dbReference type="EMBL" id="FMZL01000006">
    <property type="protein sequence ID" value="SDC25202.1"/>
    <property type="molecule type" value="Genomic_DNA"/>
</dbReference>
<name>A0A1G6K2D8_9ACTN</name>
<evidence type="ECO:0000313" key="3">
    <source>
        <dbReference type="Proteomes" id="UP000198528"/>
    </source>
</evidence>
<gene>
    <name evidence="2" type="ORF">SAMN04487824_10682</name>
</gene>
<reference evidence="3" key="1">
    <citation type="submission" date="2016-10" db="EMBL/GenBank/DDBJ databases">
        <authorList>
            <person name="Varghese N."/>
            <person name="Submissions S."/>
        </authorList>
    </citation>
    <scope>NUCLEOTIDE SEQUENCE [LARGE SCALE GENOMIC DNA]</scope>
    <source>
        <strain evidence="3">DSM 22619</strain>
    </source>
</reference>
<dbReference type="Proteomes" id="UP000198528">
    <property type="component" value="Unassembled WGS sequence"/>
</dbReference>
<dbReference type="SUPFAM" id="SSF63825">
    <property type="entry name" value="YWTD domain"/>
    <property type="match status" value="1"/>
</dbReference>
<feature type="signal peptide" evidence="1">
    <location>
        <begin position="1"/>
        <end position="25"/>
    </location>
</feature>
<accession>A0A1G6K2D8</accession>
<feature type="chain" id="PRO_5039102346" evidence="1">
    <location>
        <begin position="26"/>
        <end position="408"/>
    </location>
</feature>
<dbReference type="STRING" id="604330.SAMN04489857_1409"/>
<keyword evidence="3" id="KW-1185">Reference proteome</keyword>
<proteinExistence type="predicted"/>
<evidence type="ECO:0000256" key="1">
    <source>
        <dbReference type="SAM" id="SignalP"/>
    </source>
</evidence>
<keyword evidence="1" id="KW-0732">Signal</keyword>
<sequence length="408" mass="44573">MRARRAVLHAAGALMVATLCLGAYGLVAPQSAGLPSSADGTNADAVLSDADVRRVLRDYGMGTYCDVDRVMRDSYVIPGLKMTRTLDADGNLSTCTTMTPQGVCVAGRCLLVSAYCHDRVHDSVIYRIGLKSHRLEGVIVLDGTPHVGGLAYDAEHDRVWMCGYREGKNGGATVSSLKASAWEYYDASRADGPCAVEHTYYIPTLAHASFLTVKGDRLYVGDFSDTRSSRTTIQAFDIEKGGTLRQADRDETMADLQKVRSDGYLESVEGLEPEDDTVDVRNTRVMKHVVKDAARSHGDMPVPVDGALINGQAQGMALVRDLCLLSQSYGLRDSRLRVMAWDGGAWNNDLRNARAWATFILPPMMEETEVSGGRLYLCFESGAEAYRWQDCARVDRVLVLRLKDVVGG</sequence>
<protein>
    <submittedName>
        <fullName evidence="2">Uncharacterized protein</fullName>
    </submittedName>
</protein>
<organism evidence="2 3">
    <name type="scientific">Parafannyhessea umbonata</name>
    <dbReference type="NCBI Taxonomy" id="604330"/>
    <lineage>
        <taxon>Bacteria</taxon>
        <taxon>Bacillati</taxon>
        <taxon>Actinomycetota</taxon>
        <taxon>Coriobacteriia</taxon>
        <taxon>Coriobacteriales</taxon>
        <taxon>Atopobiaceae</taxon>
        <taxon>Parafannyhessea</taxon>
    </lineage>
</organism>
<dbReference type="RefSeq" id="WP_143013205.1">
    <property type="nucleotide sequence ID" value="NZ_FMZL01000006.1"/>
</dbReference>
<dbReference type="AlphaFoldDB" id="A0A1G6K2D8"/>